<keyword evidence="1" id="KW-0472">Membrane</keyword>
<reference evidence="2" key="1">
    <citation type="journal article" date="2021" name="PeerJ">
        <title>Extensive microbial diversity within the chicken gut microbiome revealed by metagenomics and culture.</title>
        <authorList>
            <person name="Gilroy R."/>
            <person name="Ravi A."/>
            <person name="Getino M."/>
            <person name="Pursley I."/>
            <person name="Horton D.L."/>
            <person name="Alikhan N.F."/>
            <person name="Baker D."/>
            <person name="Gharbi K."/>
            <person name="Hall N."/>
            <person name="Watson M."/>
            <person name="Adriaenssens E.M."/>
            <person name="Foster-Nyarko E."/>
            <person name="Jarju S."/>
            <person name="Secka A."/>
            <person name="Antonio M."/>
            <person name="Oren A."/>
            <person name="Chaudhuri R.R."/>
            <person name="La Ragione R."/>
            <person name="Hildebrand F."/>
            <person name="Pallen M.J."/>
        </authorList>
    </citation>
    <scope>NUCLEOTIDE SEQUENCE</scope>
    <source>
        <strain evidence="2">ChiHjej12B11-1927</strain>
    </source>
</reference>
<evidence type="ECO:0000313" key="2">
    <source>
        <dbReference type="EMBL" id="HIX38092.1"/>
    </source>
</evidence>
<name>A0A9D2ANN8_9FIRM</name>
<comment type="caution">
    <text evidence="2">The sequence shown here is derived from an EMBL/GenBank/DDBJ whole genome shotgun (WGS) entry which is preliminary data.</text>
</comment>
<keyword evidence="1" id="KW-1133">Transmembrane helix</keyword>
<evidence type="ECO:0000313" key="3">
    <source>
        <dbReference type="Proteomes" id="UP000824230"/>
    </source>
</evidence>
<feature type="transmembrane region" description="Helical" evidence="1">
    <location>
        <begin position="118"/>
        <end position="138"/>
    </location>
</feature>
<evidence type="ECO:0000256" key="1">
    <source>
        <dbReference type="SAM" id="Phobius"/>
    </source>
</evidence>
<dbReference type="EMBL" id="DXFG01000199">
    <property type="protein sequence ID" value="HIX38092.1"/>
    <property type="molecule type" value="Genomic_DNA"/>
</dbReference>
<feature type="transmembrane region" description="Helical" evidence="1">
    <location>
        <begin position="150"/>
        <end position="169"/>
    </location>
</feature>
<sequence>MKNRKIKFRYFTIVEWEKEQDFLRQEGLKGWRFTKAALLGIYHFERCEPEDVVYQLDYNPDGIAHKEQYVQMFKDCGWEYIQDYFGYSYFRKPASEMTGDEEIFCDDESRLEMVKRIFFTRMIPLIAIFFLLVIPNLYTQSSDPSTTGYVLNWAFWILFVLYLFIFLVLGRQFWKYWKNLSK</sequence>
<organism evidence="2 3">
    <name type="scientific">Candidatus Blautia pullistercoris</name>
    <dbReference type="NCBI Taxonomy" id="2838499"/>
    <lineage>
        <taxon>Bacteria</taxon>
        <taxon>Bacillati</taxon>
        <taxon>Bacillota</taxon>
        <taxon>Clostridia</taxon>
        <taxon>Lachnospirales</taxon>
        <taxon>Lachnospiraceae</taxon>
        <taxon>Blautia</taxon>
    </lineage>
</organism>
<dbReference type="Pfam" id="PF11193">
    <property type="entry name" value="DUF2812"/>
    <property type="match status" value="1"/>
</dbReference>
<protein>
    <submittedName>
        <fullName evidence="2">DUF2812 domain-containing protein</fullName>
    </submittedName>
</protein>
<dbReference type="AlphaFoldDB" id="A0A9D2ANN8"/>
<reference evidence="2" key="2">
    <citation type="submission" date="2021-04" db="EMBL/GenBank/DDBJ databases">
        <authorList>
            <person name="Gilroy R."/>
        </authorList>
    </citation>
    <scope>NUCLEOTIDE SEQUENCE</scope>
    <source>
        <strain evidence="2">ChiHjej12B11-1927</strain>
    </source>
</reference>
<dbReference type="InterPro" id="IPR021359">
    <property type="entry name" value="DUF2812"/>
</dbReference>
<gene>
    <name evidence="2" type="ORF">H9738_09540</name>
</gene>
<accession>A0A9D2ANN8</accession>
<proteinExistence type="predicted"/>
<dbReference type="Proteomes" id="UP000824230">
    <property type="component" value="Unassembled WGS sequence"/>
</dbReference>
<keyword evidence="1" id="KW-0812">Transmembrane</keyword>